<reference evidence="2 3" key="1">
    <citation type="submission" date="2020-10" db="EMBL/GenBank/DDBJ databases">
        <title>The Coptis chinensis genome and diversification of protoberbering-type alkaloids.</title>
        <authorList>
            <person name="Wang B."/>
            <person name="Shu S."/>
            <person name="Song C."/>
            <person name="Liu Y."/>
        </authorList>
    </citation>
    <scope>NUCLEOTIDE SEQUENCE [LARGE SCALE GENOMIC DNA]</scope>
    <source>
        <strain evidence="2">HL-2020</strain>
        <tissue evidence="2">Leaf</tissue>
    </source>
</reference>
<evidence type="ECO:0000259" key="1">
    <source>
        <dbReference type="PROSITE" id="PS50181"/>
    </source>
</evidence>
<dbReference type="InterPro" id="IPR001810">
    <property type="entry name" value="F-box_dom"/>
</dbReference>
<dbReference type="Pfam" id="PF00646">
    <property type="entry name" value="F-box"/>
    <property type="match status" value="1"/>
</dbReference>
<dbReference type="PANTHER" id="PTHR31672">
    <property type="entry name" value="BNACNNG10540D PROTEIN"/>
    <property type="match status" value="1"/>
</dbReference>
<feature type="non-terminal residue" evidence="2">
    <location>
        <position position="1"/>
    </location>
</feature>
<name>A0A835H488_9MAGN</name>
<dbReference type="CDD" id="cd22157">
    <property type="entry name" value="F-box_AtFBW1-like"/>
    <property type="match status" value="1"/>
</dbReference>
<dbReference type="OrthoDB" id="1750034at2759"/>
<dbReference type="AlphaFoldDB" id="A0A835H488"/>
<dbReference type="PANTHER" id="PTHR31672:SF13">
    <property type="entry name" value="F-BOX PROTEIN CPR30-LIKE"/>
    <property type="match status" value="1"/>
</dbReference>
<evidence type="ECO:0000313" key="2">
    <source>
        <dbReference type="EMBL" id="KAF9591889.1"/>
    </source>
</evidence>
<gene>
    <name evidence="2" type="ORF">IFM89_009497</name>
</gene>
<dbReference type="SMART" id="SM00256">
    <property type="entry name" value="FBOX"/>
    <property type="match status" value="1"/>
</dbReference>
<feature type="domain" description="F-box" evidence="1">
    <location>
        <begin position="24"/>
        <end position="71"/>
    </location>
</feature>
<dbReference type="Proteomes" id="UP000631114">
    <property type="component" value="Unassembled WGS sequence"/>
</dbReference>
<dbReference type="Gene3D" id="1.20.1280.50">
    <property type="match status" value="1"/>
</dbReference>
<sequence>KRDGKSYSKLLHVEVPLRCFLKGKSNHSFIPNDVLLEILRRLPLKSLVRFKCVSKHWCSSIEDPTFVYAHLARATEKGMGIIKIISDYGAPDVILTDRDYQLLELGGYLTVGVEGLQQKCVVQTMRTSATMHATMHDNLGQLLKVIKVDGIPLSTIGYEGYYVKSLASFKHM</sequence>
<accession>A0A835H488</accession>
<dbReference type="EMBL" id="JADFTS010000008">
    <property type="protein sequence ID" value="KAF9591889.1"/>
    <property type="molecule type" value="Genomic_DNA"/>
</dbReference>
<evidence type="ECO:0000313" key="3">
    <source>
        <dbReference type="Proteomes" id="UP000631114"/>
    </source>
</evidence>
<dbReference type="PROSITE" id="PS50181">
    <property type="entry name" value="FBOX"/>
    <property type="match status" value="1"/>
</dbReference>
<dbReference type="SUPFAM" id="SSF81383">
    <property type="entry name" value="F-box domain"/>
    <property type="match status" value="1"/>
</dbReference>
<dbReference type="InterPro" id="IPR050796">
    <property type="entry name" value="SCF_F-box_component"/>
</dbReference>
<organism evidence="2 3">
    <name type="scientific">Coptis chinensis</name>
    <dbReference type="NCBI Taxonomy" id="261450"/>
    <lineage>
        <taxon>Eukaryota</taxon>
        <taxon>Viridiplantae</taxon>
        <taxon>Streptophyta</taxon>
        <taxon>Embryophyta</taxon>
        <taxon>Tracheophyta</taxon>
        <taxon>Spermatophyta</taxon>
        <taxon>Magnoliopsida</taxon>
        <taxon>Ranunculales</taxon>
        <taxon>Ranunculaceae</taxon>
        <taxon>Coptidoideae</taxon>
        <taxon>Coptis</taxon>
    </lineage>
</organism>
<keyword evidence="3" id="KW-1185">Reference proteome</keyword>
<protein>
    <recommendedName>
        <fullName evidence="1">F-box domain-containing protein</fullName>
    </recommendedName>
</protein>
<comment type="caution">
    <text evidence="2">The sequence shown here is derived from an EMBL/GenBank/DDBJ whole genome shotgun (WGS) entry which is preliminary data.</text>
</comment>
<proteinExistence type="predicted"/>
<dbReference type="InterPro" id="IPR036047">
    <property type="entry name" value="F-box-like_dom_sf"/>
</dbReference>